<feature type="domain" description="Glycosyl transferase family 28 C-terminal" evidence="13">
    <location>
        <begin position="183"/>
        <end position="346"/>
    </location>
</feature>
<feature type="binding site" evidence="10">
    <location>
        <position position="125"/>
    </location>
    <ligand>
        <name>UDP-N-acetyl-alpha-D-glucosamine</name>
        <dbReference type="ChEBI" id="CHEBI:57705"/>
    </ligand>
</feature>
<dbReference type="Proteomes" id="UP001595840">
    <property type="component" value="Unassembled WGS sequence"/>
</dbReference>
<comment type="caution">
    <text evidence="14">The sequence shown here is derived from an EMBL/GenBank/DDBJ whole genome shotgun (WGS) entry which is preliminary data.</text>
</comment>
<keyword evidence="4 10" id="KW-0808">Transferase</keyword>
<evidence type="ECO:0000256" key="2">
    <source>
        <dbReference type="ARBA" id="ARBA00022618"/>
    </source>
</evidence>
<dbReference type="HAMAP" id="MF_00033">
    <property type="entry name" value="MurG"/>
    <property type="match status" value="1"/>
</dbReference>
<comment type="function">
    <text evidence="10">Cell wall formation. Catalyzes the transfer of a GlcNAc subunit on undecaprenyl-pyrophosphoryl-MurNAc-pentapeptide (lipid intermediate I) to form undecaprenyl-pyrophosphoryl-MurNAc-(pentapeptide)GlcNAc (lipid intermediate II).</text>
</comment>
<comment type="pathway">
    <text evidence="10">Cell wall biogenesis; peptidoglycan biosynthesis.</text>
</comment>
<keyword evidence="6 10" id="KW-0573">Peptidoglycan synthesis</keyword>
<accession>A0ABV8V6X1</accession>
<evidence type="ECO:0000256" key="6">
    <source>
        <dbReference type="ARBA" id="ARBA00022984"/>
    </source>
</evidence>
<dbReference type="InterPro" id="IPR004276">
    <property type="entry name" value="GlycoTrans_28_N"/>
</dbReference>
<feature type="binding site" evidence="10">
    <location>
        <begin position="262"/>
        <end position="267"/>
    </location>
    <ligand>
        <name>UDP-N-acetyl-alpha-D-glucosamine</name>
        <dbReference type="ChEBI" id="CHEBI:57705"/>
    </ligand>
</feature>
<keyword evidence="1 10" id="KW-1003">Cell membrane</keyword>
<dbReference type="Pfam" id="PF04101">
    <property type="entry name" value="Glyco_tran_28_C"/>
    <property type="match status" value="1"/>
</dbReference>
<dbReference type="CDD" id="cd03785">
    <property type="entry name" value="GT28_MurG"/>
    <property type="match status" value="1"/>
</dbReference>
<evidence type="ECO:0000256" key="1">
    <source>
        <dbReference type="ARBA" id="ARBA00022475"/>
    </source>
</evidence>
<feature type="binding site" evidence="10">
    <location>
        <position position="189"/>
    </location>
    <ligand>
        <name>UDP-N-acetyl-alpha-D-glucosamine</name>
        <dbReference type="ChEBI" id="CHEBI:57705"/>
    </ligand>
</feature>
<comment type="similarity">
    <text evidence="10">Belongs to the glycosyltransferase 28 family. MurG subfamily.</text>
</comment>
<dbReference type="PANTHER" id="PTHR21015">
    <property type="entry name" value="UDP-N-ACETYLGLUCOSAMINE--N-ACETYLMURAMYL-(PENTAPEPTIDE) PYROPHOSPHORYL-UNDECAPRENOL N-ACETYLGLUCOSAMINE TRANSFERASE 1"/>
    <property type="match status" value="1"/>
</dbReference>
<evidence type="ECO:0000313" key="14">
    <source>
        <dbReference type="EMBL" id="MFC4363619.1"/>
    </source>
</evidence>
<keyword evidence="11" id="KW-1133">Transmembrane helix</keyword>
<dbReference type="EC" id="2.4.1.227" evidence="10"/>
<keyword evidence="7 10" id="KW-0472">Membrane</keyword>
<proteinExistence type="inferred from homology"/>
<keyword evidence="15" id="KW-1185">Reference proteome</keyword>
<sequence>MTNPRVLIMAGGTGGHVFPALAVASALKAGSCDVQWLGTQRGIEAQLVPAAGILLHVIKVEGLRGKGIRSLLLAPAKLLVSLVQAAKVLRRTKPKLVLGFGGFASGPGGLVAWLFGIPLIIHEQNARLGTTNKLLSKVAQRRLQAFESGMKTAETVGNPVRQEICSLAAPDVRFNSRQGPLKLLVLGGSLGAQFINDLLPKTVALMPAGAVEVYHQSGAKHFDVCANAYASAGLKHVRLVAFIDDMADAYGWADMVICRSGALTVSEISVAGLPALFIPFPFAIDDHQTANANWLVNHKAALVKQQSELNPQVLADVLTHQLADRKVLLEMALNARAQAKADAAQAVAKICQEVLRD</sequence>
<gene>
    <name evidence="10 14" type="primary">murG</name>
    <name evidence="14" type="ORF">ACFOX3_14990</name>
</gene>
<dbReference type="Gene3D" id="3.40.50.2000">
    <property type="entry name" value="Glycogen Phosphorylase B"/>
    <property type="match status" value="2"/>
</dbReference>
<evidence type="ECO:0000256" key="4">
    <source>
        <dbReference type="ARBA" id="ARBA00022679"/>
    </source>
</evidence>
<feature type="binding site" evidence="10">
    <location>
        <position position="288"/>
    </location>
    <ligand>
        <name>UDP-N-acetyl-alpha-D-glucosamine</name>
        <dbReference type="ChEBI" id="CHEBI:57705"/>
    </ligand>
</feature>
<reference evidence="15" key="1">
    <citation type="journal article" date="2019" name="Int. J. Syst. Evol. Microbiol.">
        <title>The Global Catalogue of Microorganisms (GCM) 10K type strain sequencing project: providing services to taxonomists for standard genome sequencing and annotation.</title>
        <authorList>
            <consortium name="The Broad Institute Genomics Platform"/>
            <consortium name="The Broad Institute Genome Sequencing Center for Infectious Disease"/>
            <person name="Wu L."/>
            <person name="Ma J."/>
        </authorList>
    </citation>
    <scope>NUCLEOTIDE SEQUENCE [LARGE SCALE GENOMIC DNA]</scope>
    <source>
        <strain evidence="15">CECT 8570</strain>
    </source>
</reference>
<feature type="binding site" evidence="10">
    <location>
        <position position="161"/>
    </location>
    <ligand>
        <name>UDP-N-acetyl-alpha-D-glucosamine</name>
        <dbReference type="ChEBI" id="CHEBI:57705"/>
    </ligand>
</feature>
<evidence type="ECO:0000256" key="8">
    <source>
        <dbReference type="ARBA" id="ARBA00023306"/>
    </source>
</evidence>
<comment type="subcellular location">
    <subcellularLocation>
        <location evidence="10">Cell membrane</location>
        <topology evidence="10">Peripheral membrane protein</topology>
        <orientation evidence="10">Cytoplasmic side</orientation>
    </subcellularLocation>
</comment>
<feature type="domain" description="Glycosyltransferase family 28 N-terminal" evidence="12">
    <location>
        <begin position="6"/>
        <end position="141"/>
    </location>
</feature>
<name>A0ABV8V6X1_9GAMM</name>
<dbReference type="NCBIfam" id="TIGR01133">
    <property type="entry name" value="murG"/>
    <property type="match status" value="1"/>
</dbReference>
<evidence type="ECO:0000259" key="12">
    <source>
        <dbReference type="Pfam" id="PF03033"/>
    </source>
</evidence>
<feature type="binding site" evidence="10">
    <location>
        <begin position="13"/>
        <end position="15"/>
    </location>
    <ligand>
        <name>UDP-N-acetyl-alpha-D-glucosamine</name>
        <dbReference type="ChEBI" id="CHEBI:57705"/>
    </ligand>
</feature>
<keyword evidence="9 10" id="KW-0961">Cell wall biogenesis/degradation</keyword>
<evidence type="ECO:0000256" key="10">
    <source>
        <dbReference type="HAMAP-Rule" id="MF_00033"/>
    </source>
</evidence>
<dbReference type="Pfam" id="PF03033">
    <property type="entry name" value="Glyco_transf_28"/>
    <property type="match status" value="1"/>
</dbReference>
<feature type="binding site" evidence="10">
    <location>
        <position position="243"/>
    </location>
    <ligand>
        <name>UDP-N-acetyl-alpha-D-glucosamine</name>
        <dbReference type="ChEBI" id="CHEBI:57705"/>
    </ligand>
</feature>
<keyword evidence="11" id="KW-0812">Transmembrane</keyword>
<protein>
    <recommendedName>
        <fullName evidence="10">UDP-N-acetylglucosamine--N-acetylmuramyl-(pentapeptide) pyrophosphoryl-undecaprenol N-acetylglucosamine transferase</fullName>
        <ecNumber evidence="10">2.4.1.227</ecNumber>
    </recommendedName>
    <alternativeName>
        <fullName evidence="10">Undecaprenyl-PP-MurNAc-pentapeptide-UDPGlcNAc GlcNAc transferase</fullName>
    </alternativeName>
</protein>
<evidence type="ECO:0000256" key="9">
    <source>
        <dbReference type="ARBA" id="ARBA00023316"/>
    </source>
</evidence>
<evidence type="ECO:0000256" key="3">
    <source>
        <dbReference type="ARBA" id="ARBA00022676"/>
    </source>
</evidence>
<dbReference type="GO" id="GO:0016757">
    <property type="term" value="F:glycosyltransferase activity"/>
    <property type="evidence" value="ECO:0007669"/>
    <property type="project" value="UniProtKB-KW"/>
</dbReference>
<evidence type="ECO:0000256" key="5">
    <source>
        <dbReference type="ARBA" id="ARBA00022960"/>
    </source>
</evidence>
<dbReference type="InterPro" id="IPR007235">
    <property type="entry name" value="Glyco_trans_28_C"/>
</dbReference>
<keyword evidence="2 10" id="KW-0132">Cell division</keyword>
<dbReference type="SUPFAM" id="SSF53756">
    <property type="entry name" value="UDP-Glycosyltransferase/glycogen phosphorylase"/>
    <property type="match status" value="1"/>
</dbReference>
<keyword evidence="3 10" id="KW-0328">Glycosyltransferase</keyword>
<dbReference type="PANTHER" id="PTHR21015:SF22">
    <property type="entry name" value="GLYCOSYLTRANSFERASE"/>
    <property type="match status" value="1"/>
</dbReference>
<keyword evidence="8 10" id="KW-0131">Cell cycle</keyword>
<evidence type="ECO:0000259" key="13">
    <source>
        <dbReference type="Pfam" id="PF04101"/>
    </source>
</evidence>
<evidence type="ECO:0000256" key="7">
    <source>
        <dbReference type="ARBA" id="ARBA00023136"/>
    </source>
</evidence>
<dbReference type="RefSeq" id="WP_290261578.1">
    <property type="nucleotide sequence ID" value="NZ_JAUFQG010000004.1"/>
</dbReference>
<organism evidence="14 15">
    <name type="scientific">Simiduia curdlanivorans</name>
    <dbReference type="NCBI Taxonomy" id="1492769"/>
    <lineage>
        <taxon>Bacteria</taxon>
        <taxon>Pseudomonadati</taxon>
        <taxon>Pseudomonadota</taxon>
        <taxon>Gammaproteobacteria</taxon>
        <taxon>Cellvibrionales</taxon>
        <taxon>Cellvibrionaceae</taxon>
        <taxon>Simiduia</taxon>
    </lineage>
</organism>
<feature type="transmembrane region" description="Helical" evidence="11">
    <location>
        <begin position="96"/>
        <end position="121"/>
    </location>
</feature>
<evidence type="ECO:0000313" key="15">
    <source>
        <dbReference type="Proteomes" id="UP001595840"/>
    </source>
</evidence>
<evidence type="ECO:0000256" key="11">
    <source>
        <dbReference type="SAM" id="Phobius"/>
    </source>
</evidence>
<dbReference type="InterPro" id="IPR006009">
    <property type="entry name" value="GlcNAc_MurG"/>
</dbReference>
<comment type="catalytic activity">
    <reaction evidence="10">
        <text>di-trans,octa-cis-undecaprenyl diphospho-N-acetyl-alpha-D-muramoyl-L-alanyl-D-glutamyl-meso-2,6-diaminopimeloyl-D-alanyl-D-alanine + UDP-N-acetyl-alpha-D-glucosamine = di-trans,octa-cis-undecaprenyl diphospho-[N-acetyl-alpha-D-glucosaminyl-(1-&gt;4)]-N-acetyl-alpha-D-muramoyl-L-alanyl-D-glutamyl-meso-2,6-diaminopimeloyl-D-alanyl-D-alanine + UDP + H(+)</text>
        <dbReference type="Rhea" id="RHEA:31227"/>
        <dbReference type="ChEBI" id="CHEBI:15378"/>
        <dbReference type="ChEBI" id="CHEBI:57705"/>
        <dbReference type="ChEBI" id="CHEBI:58223"/>
        <dbReference type="ChEBI" id="CHEBI:61387"/>
        <dbReference type="ChEBI" id="CHEBI:61388"/>
        <dbReference type="EC" id="2.4.1.227"/>
    </reaction>
</comment>
<dbReference type="EMBL" id="JBHSCX010000020">
    <property type="protein sequence ID" value="MFC4363619.1"/>
    <property type="molecule type" value="Genomic_DNA"/>
</dbReference>
<keyword evidence="5 10" id="KW-0133">Cell shape</keyword>